<reference evidence="1" key="2">
    <citation type="submission" date="2025-08" db="UniProtKB">
        <authorList>
            <consortium name="Ensembl"/>
        </authorList>
    </citation>
    <scope>IDENTIFICATION</scope>
</reference>
<reference evidence="1" key="1">
    <citation type="submission" date="2020-11" db="EMBL/GenBank/DDBJ databases">
        <authorList>
            <person name="Davenport K.M."/>
            <person name="Bickhart D.M."/>
            <person name="Smith T.P.L."/>
            <person name="Murdoch B.M."/>
            <person name="Rosen B.D."/>
        </authorList>
    </citation>
    <scope>NUCLEOTIDE SEQUENCE [LARGE SCALE GENOMIC DNA]</scope>
    <source>
        <strain evidence="1">OAR_USU_Benz2616</strain>
    </source>
</reference>
<dbReference type="Ensembl" id="ENSOART00020048169.1">
    <property type="protein sequence ID" value="ENSOARP00020062861.1"/>
    <property type="gene ID" value="ENSOARG00020038757.1"/>
</dbReference>
<protein>
    <submittedName>
        <fullName evidence="1">Uncharacterized protein</fullName>
    </submittedName>
</protein>
<organism evidence="1">
    <name type="scientific">Ovis aries</name>
    <name type="common">Sheep</name>
    <dbReference type="NCBI Taxonomy" id="9940"/>
    <lineage>
        <taxon>Eukaryota</taxon>
        <taxon>Metazoa</taxon>
        <taxon>Chordata</taxon>
        <taxon>Craniata</taxon>
        <taxon>Vertebrata</taxon>
        <taxon>Euteleostomi</taxon>
        <taxon>Mammalia</taxon>
        <taxon>Eutheria</taxon>
        <taxon>Laurasiatheria</taxon>
        <taxon>Artiodactyla</taxon>
        <taxon>Ruminantia</taxon>
        <taxon>Pecora</taxon>
        <taxon>Bovidae</taxon>
        <taxon>Caprinae</taxon>
        <taxon>Ovis</taxon>
    </lineage>
</organism>
<reference evidence="1" key="3">
    <citation type="submission" date="2025-09" db="UniProtKB">
        <authorList>
            <consortium name="Ensembl"/>
        </authorList>
    </citation>
    <scope>IDENTIFICATION</scope>
</reference>
<proteinExistence type="predicted"/>
<name>A0AC11ETY3_SHEEP</name>
<gene>
    <name evidence="1" type="primary">LOC101113302</name>
</gene>
<evidence type="ECO:0000313" key="1">
    <source>
        <dbReference type="Ensembl" id="ENSOARP00020062861.1"/>
    </source>
</evidence>
<accession>A0AC11ETY3</accession>
<sequence length="203" mass="21612">TTPVDTPSVPDAPVSSGLGWRPAFLSGRSPRLSRVRQTLFPPTSPARVHVFVHAIPALDLGFPDRPPTNTEWVQPLPVCFFPHLWTNEGLSCVLSSDGCPQAAAKSPVLMSACPVPRVGLWQHPPNESRDDGPLVLLPVHVVEGVVKEVIDHAKEAGEKAIADALKKAHESGEKAVKEVTETVTNTVTNAVTHAAEGLGKLGQ</sequence>